<dbReference type="GO" id="GO:0005886">
    <property type="term" value="C:plasma membrane"/>
    <property type="evidence" value="ECO:0007669"/>
    <property type="project" value="TreeGrafter"/>
</dbReference>
<comment type="function">
    <text evidence="7">Possible subunit of a heme lyase.</text>
</comment>
<keyword evidence="7" id="KW-0812">Transmembrane</keyword>
<accession>A0A4V2EX46</accession>
<dbReference type="PANTHER" id="PTHR47870:SF1">
    <property type="entry name" value="CYTOCHROME C-TYPE BIOGENESIS PROTEIN CCMH"/>
    <property type="match status" value="1"/>
</dbReference>
<protein>
    <recommendedName>
        <fullName evidence="7">Cytochrome c-type biogenesis protein</fullName>
    </recommendedName>
</protein>
<keyword evidence="5" id="KW-0201">Cytochrome c-type biogenesis</keyword>
<reference evidence="9 10" key="1">
    <citation type="submission" date="2019-02" db="EMBL/GenBank/DDBJ databases">
        <title>Genomic Encyclopedia of Type Strains, Phase IV (KMG-IV): sequencing the most valuable type-strain genomes for metagenomic binning, comparative biology and taxonomic classification.</title>
        <authorList>
            <person name="Goeker M."/>
        </authorList>
    </citation>
    <scope>NUCLEOTIDE SEQUENCE [LARGE SCALE GENOMIC DNA]</scope>
    <source>
        <strain evidence="9 10">DSM 10617</strain>
    </source>
</reference>
<feature type="chain" id="PRO_5021043757" description="Cytochrome c-type biogenesis protein" evidence="7">
    <location>
        <begin position="39"/>
        <end position="168"/>
    </location>
</feature>
<comment type="similarity">
    <text evidence="1 7">Belongs to the CcmH/CycL/Ccl2/NrfF family.</text>
</comment>
<dbReference type="InterPro" id="IPR005616">
    <property type="entry name" value="CcmH/CycL/Ccl2/NrfF_N"/>
</dbReference>
<evidence type="ECO:0000256" key="5">
    <source>
        <dbReference type="ARBA" id="ARBA00022748"/>
    </source>
</evidence>
<evidence type="ECO:0000256" key="6">
    <source>
        <dbReference type="ARBA" id="ARBA00023004"/>
    </source>
</evidence>
<dbReference type="PANTHER" id="PTHR47870">
    <property type="entry name" value="CYTOCHROME C-TYPE BIOGENESIS PROTEIN CCMH"/>
    <property type="match status" value="1"/>
</dbReference>
<keyword evidence="3 7" id="KW-0479">Metal-binding</keyword>
<sequence length="168" mass="18430">MSDHLDLPTNLWRLIRRVPALLASVFVAVSLLAPAVQAAEAQPAVADPELERRMLEITSELRCLVCQNQTVAGSSAGLADDLREQVREMLHKGASNEEIISFMTARYGDFVLYRPPVKTTTVLLWAGPTVLMIGGVAMLIVVLRRRSRMPAEAFDPDEDEDSAATGRT</sequence>
<dbReference type="Gene3D" id="1.10.8.640">
    <property type="entry name" value="Cytochrome C biogenesis protein"/>
    <property type="match status" value="1"/>
</dbReference>
<dbReference type="EMBL" id="SGWV01000007">
    <property type="protein sequence ID" value="RZS58220.1"/>
    <property type="molecule type" value="Genomic_DNA"/>
</dbReference>
<dbReference type="FunFam" id="1.10.8.640:FF:000001">
    <property type="entry name" value="Cytochrome c-type biogenesis protein"/>
    <property type="match status" value="1"/>
</dbReference>
<keyword evidence="6 7" id="KW-0408">Iron</keyword>
<proteinExistence type="inferred from homology"/>
<organism evidence="9 10">
    <name type="scientific">Sphaerotilus mobilis</name>
    <dbReference type="NCBI Taxonomy" id="47994"/>
    <lineage>
        <taxon>Bacteria</taxon>
        <taxon>Pseudomonadati</taxon>
        <taxon>Pseudomonadota</taxon>
        <taxon>Betaproteobacteria</taxon>
        <taxon>Burkholderiales</taxon>
        <taxon>Sphaerotilaceae</taxon>
        <taxon>Sphaerotilus</taxon>
    </lineage>
</organism>
<dbReference type="AlphaFoldDB" id="A0A4V2EX46"/>
<evidence type="ECO:0000256" key="2">
    <source>
        <dbReference type="ARBA" id="ARBA00022617"/>
    </source>
</evidence>
<evidence type="ECO:0000259" key="8">
    <source>
        <dbReference type="Pfam" id="PF03918"/>
    </source>
</evidence>
<dbReference type="RefSeq" id="WP_130480383.1">
    <property type="nucleotide sequence ID" value="NZ_SGWV01000007.1"/>
</dbReference>
<evidence type="ECO:0000256" key="3">
    <source>
        <dbReference type="ARBA" id="ARBA00022723"/>
    </source>
</evidence>
<dbReference type="Pfam" id="PF03918">
    <property type="entry name" value="CcmH"/>
    <property type="match status" value="1"/>
</dbReference>
<evidence type="ECO:0000313" key="10">
    <source>
        <dbReference type="Proteomes" id="UP000293433"/>
    </source>
</evidence>
<feature type="domain" description="CcmH/CycL/Ccl2/NrfF N-terminal" evidence="8">
    <location>
        <begin position="27"/>
        <end position="160"/>
    </location>
</feature>
<keyword evidence="7" id="KW-0472">Membrane</keyword>
<evidence type="ECO:0000256" key="1">
    <source>
        <dbReference type="ARBA" id="ARBA00010342"/>
    </source>
</evidence>
<keyword evidence="2 7" id="KW-0349">Heme</keyword>
<comment type="caution">
    <text evidence="9">The sequence shown here is derived from an EMBL/GenBank/DDBJ whole genome shotgun (WGS) entry which is preliminary data.</text>
</comment>
<dbReference type="OrthoDB" id="9804975at2"/>
<feature type="transmembrane region" description="Helical" evidence="7">
    <location>
        <begin position="122"/>
        <end position="143"/>
    </location>
</feature>
<feature type="signal peptide" evidence="7">
    <location>
        <begin position="1"/>
        <end position="38"/>
    </location>
</feature>
<dbReference type="Proteomes" id="UP000293433">
    <property type="component" value="Unassembled WGS sequence"/>
</dbReference>
<evidence type="ECO:0000313" key="9">
    <source>
        <dbReference type="EMBL" id="RZS58220.1"/>
    </source>
</evidence>
<keyword evidence="10" id="KW-1185">Reference proteome</keyword>
<dbReference type="CDD" id="cd16378">
    <property type="entry name" value="CcmH_N"/>
    <property type="match status" value="1"/>
</dbReference>
<dbReference type="GO" id="GO:0046872">
    <property type="term" value="F:metal ion binding"/>
    <property type="evidence" value="ECO:0007669"/>
    <property type="project" value="UniProtKB-KW"/>
</dbReference>
<gene>
    <name evidence="9" type="ORF">EV685_0502</name>
</gene>
<dbReference type="InterPro" id="IPR038297">
    <property type="entry name" value="CcmH/CycL/NrfF/Ccl2_sf"/>
</dbReference>
<evidence type="ECO:0000256" key="7">
    <source>
        <dbReference type="RuleBase" id="RU364112"/>
    </source>
</evidence>
<name>A0A4V2EX46_9BURK</name>
<dbReference type="GO" id="GO:0017004">
    <property type="term" value="P:cytochrome complex assembly"/>
    <property type="evidence" value="ECO:0007669"/>
    <property type="project" value="UniProtKB-KW"/>
</dbReference>
<evidence type="ECO:0000256" key="4">
    <source>
        <dbReference type="ARBA" id="ARBA00022729"/>
    </source>
</evidence>
<keyword evidence="4 7" id="KW-0732">Signal</keyword>
<keyword evidence="7" id="KW-1133">Transmembrane helix</keyword>
<dbReference type="InterPro" id="IPR051263">
    <property type="entry name" value="C-type_cytochrome_biogenesis"/>
</dbReference>